<evidence type="ECO:0000259" key="2">
    <source>
        <dbReference type="Pfam" id="PF00753"/>
    </source>
</evidence>
<keyword evidence="3" id="KW-0378">Hydrolase</keyword>
<evidence type="ECO:0000313" key="3">
    <source>
        <dbReference type="EMBL" id="EIM28734.1"/>
    </source>
</evidence>
<dbReference type="eggNOG" id="COG1236">
    <property type="taxonomic scope" value="Bacteria"/>
</dbReference>
<dbReference type="GO" id="GO:0004521">
    <property type="term" value="F:RNA endonuclease activity"/>
    <property type="evidence" value="ECO:0007669"/>
    <property type="project" value="TreeGrafter"/>
</dbReference>
<dbReference type="PANTHER" id="PTHR11203:SF49">
    <property type="entry name" value="BLL1145 PROTEIN"/>
    <property type="match status" value="1"/>
</dbReference>
<dbReference type="InterPro" id="IPR026360">
    <property type="entry name" value="Xnuc_lig_assoc"/>
</dbReference>
<name>I4YXP2_9HYPH</name>
<dbReference type="EMBL" id="JH660642">
    <property type="protein sequence ID" value="EIM28734.1"/>
    <property type="molecule type" value="Genomic_DNA"/>
</dbReference>
<dbReference type="NCBIfam" id="TIGR04122">
    <property type="entry name" value="Xnuc_lig_assoc"/>
    <property type="match status" value="1"/>
</dbReference>
<dbReference type="PANTHER" id="PTHR11203">
    <property type="entry name" value="CLEAVAGE AND POLYADENYLATION SPECIFICITY FACTOR FAMILY MEMBER"/>
    <property type="match status" value="1"/>
</dbReference>
<dbReference type="Pfam" id="PF00753">
    <property type="entry name" value="Lactamase_B"/>
    <property type="match status" value="1"/>
</dbReference>
<reference evidence="3 4" key="1">
    <citation type="submission" date="2012-02" db="EMBL/GenBank/DDBJ databases">
        <title>Improved High-Quality Draft sequence of Microvirga sp. WSM3557.</title>
        <authorList>
            <consortium name="US DOE Joint Genome Institute"/>
            <person name="Lucas S."/>
            <person name="Han J."/>
            <person name="Lapidus A."/>
            <person name="Cheng J.-F."/>
            <person name="Goodwin L."/>
            <person name="Pitluck S."/>
            <person name="Peters L."/>
            <person name="Zhang X."/>
            <person name="Detter J.C."/>
            <person name="Han C."/>
            <person name="Tapia R."/>
            <person name="Land M."/>
            <person name="Hauser L."/>
            <person name="Kyrpides N."/>
            <person name="Ivanova N."/>
            <person name="Pagani I."/>
            <person name="Brau L."/>
            <person name="Yates R."/>
            <person name="O'Hara G."/>
            <person name="Rui T."/>
            <person name="Howieson J."/>
            <person name="Reeve W."/>
            <person name="Woyke T."/>
        </authorList>
    </citation>
    <scope>NUCLEOTIDE SEQUENCE [LARGE SCALE GENOMIC DNA]</scope>
    <source>
        <strain evidence="3 4">WSM3557</strain>
    </source>
</reference>
<keyword evidence="3" id="KW-0269">Exonuclease</keyword>
<protein>
    <submittedName>
        <fullName evidence="3">Putative exonuclease of the beta-lactamase fold involved in RNA processing</fullName>
    </submittedName>
</protein>
<dbReference type="STRING" id="864069.MicloDRAFT_00023780"/>
<organism evidence="3 4">
    <name type="scientific">Microvirga lotononidis</name>
    <dbReference type="NCBI Taxonomy" id="864069"/>
    <lineage>
        <taxon>Bacteria</taxon>
        <taxon>Pseudomonadati</taxon>
        <taxon>Pseudomonadota</taxon>
        <taxon>Alphaproteobacteria</taxon>
        <taxon>Hyphomicrobiales</taxon>
        <taxon>Methylobacteriaceae</taxon>
        <taxon>Microvirga</taxon>
    </lineage>
</organism>
<evidence type="ECO:0000256" key="1">
    <source>
        <dbReference type="SAM" id="MobiDB-lite"/>
    </source>
</evidence>
<dbReference type="InterPro" id="IPR001279">
    <property type="entry name" value="Metallo-B-lactamas"/>
</dbReference>
<dbReference type="Proteomes" id="UP000003947">
    <property type="component" value="Unassembled WGS sequence"/>
</dbReference>
<sequence length="441" mass="48005" precursor="true">MTSRMSLAVMARVPSPPTMASAVRRRSPRPASSAGTGSRLRGNDSFEVPVPDPAEETRSARPSGHRWSPSARTALSLNLISTGRTLYSQPMALRSTDILTQTPQGLYCPLGDFHIDPVRPVKRALITHGHSDHARSGHRSVLATRETLLIMAVRYGEDFAGSTQEAPLGEGLRIGDVTVRFTPAGHVLGSAQIAIEAGGTRVVVSGDYKRAEDPTCLPYEVVPCDVFITEATFGLPVFRHPDTRAEVRKLLDSVALFPERAHIVGAYALGKAQRVMALLREEGYDRPIHLHGAMERLTEFYKSEGVPLGETPKVVASERSKLTGAIVICPPSSIQDLWSRRFPDPVTCFASGWMRVRAHARQKGVELPLVISDHSDWDDLCRTIRETGAGEVWVTHGQEDALVHWCTTHGIRARPLHMLGYGDEGEAEEAQPTPADAGGSA</sequence>
<accession>I4YXP2</accession>
<feature type="region of interest" description="Disordered" evidence="1">
    <location>
        <begin position="1"/>
        <end position="69"/>
    </location>
</feature>
<dbReference type="HOGENOM" id="CLU_050517_1_0_5"/>
<dbReference type="InterPro" id="IPR050698">
    <property type="entry name" value="MBL"/>
</dbReference>
<dbReference type="Gene3D" id="3.40.50.10890">
    <property type="match status" value="1"/>
</dbReference>
<feature type="domain" description="Metallo-beta-lactamase" evidence="2">
    <location>
        <begin position="118"/>
        <end position="254"/>
    </location>
</feature>
<dbReference type="SUPFAM" id="SSF56281">
    <property type="entry name" value="Metallo-hydrolase/oxidoreductase"/>
    <property type="match status" value="1"/>
</dbReference>
<gene>
    <name evidence="3" type="ORF">MicloDRAFT_00023780</name>
</gene>
<keyword evidence="3" id="KW-0540">Nuclease</keyword>
<evidence type="ECO:0000313" key="4">
    <source>
        <dbReference type="Proteomes" id="UP000003947"/>
    </source>
</evidence>
<dbReference type="Gene3D" id="3.60.15.10">
    <property type="entry name" value="Ribonuclease Z/Hydroxyacylglutathione hydrolase-like"/>
    <property type="match status" value="1"/>
</dbReference>
<dbReference type="InterPro" id="IPR036866">
    <property type="entry name" value="RibonucZ/Hydroxyglut_hydro"/>
</dbReference>
<dbReference type="AlphaFoldDB" id="I4YXP2"/>
<dbReference type="PATRIC" id="fig|864069.3.peg.2581"/>
<proteinExistence type="predicted"/>
<keyword evidence="4" id="KW-1185">Reference proteome</keyword>
<dbReference type="GO" id="GO:0004527">
    <property type="term" value="F:exonuclease activity"/>
    <property type="evidence" value="ECO:0007669"/>
    <property type="project" value="UniProtKB-KW"/>
</dbReference>